<dbReference type="NCBIfam" id="TIGR02454">
    <property type="entry name" value="ECF_T_CbiQ"/>
    <property type="match status" value="1"/>
</dbReference>
<sequence length="242" mass="26074">MNPLERAAAKSAWAHVNVGEKLLLFIGLIIEVLVLPPKVGVPLVAVTVIALAFAARVPLRLYVGLVLAPAVFIALGIIPLMLTVNSHGVSINPAGVAPALVVMVRSFVATASMMVLTLTTPMSEFISWASRIGVPEALTYVVVLMYRMISTLLVTSRTMWEAQAMRLGHSNRKKWISSIAAQAATLFVLSLERARRLGEGLELRADPSAMAVANPHRPLSRQRFAGIIVLLCLLAASRLLIK</sequence>
<dbReference type="PANTHER" id="PTHR43723">
    <property type="entry name" value="COBALT TRANSPORT PROTEIN CBIQ"/>
    <property type="match status" value="1"/>
</dbReference>
<evidence type="ECO:0000256" key="3">
    <source>
        <dbReference type="ARBA" id="ARBA00022692"/>
    </source>
</evidence>
<dbReference type="PANTHER" id="PTHR43723:SF1">
    <property type="entry name" value="COBALT TRANSPORT PROTEIN CBIQ"/>
    <property type="match status" value="1"/>
</dbReference>
<organism evidence="7 8">
    <name type="scientific">Corynebacterium vitaeruminis DSM 20294</name>
    <dbReference type="NCBI Taxonomy" id="1224164"/>
    <lineage>
        <taxon>Bacteria</taxon>
        <taxon>Bacillati</taxon>
        <taxon>Actinomycetota</taxon>
        <taxon>Actinomycetes</taxon>
        <taxon>Mycobacteriales</taxon>
        <taxon>Corynebacteriaceae</taxon>
        <taxon>Corynebacterium</taxon>
    </lineage>
</organism>
<dbReference type="CDD" id="cd16914">
    <property type="entry name" value="EcfT"/>
    <property type="match status" value="1"/>
</dbReference>
<evidence type="ECO:0000256" key="1">
    <source>
        <dbReference type="ARBA" id="ARBA00004651"/>
    </source>
</evidence>
<dbReference type="InterPro" id="IPR003339">
    <property type="entry name" value="ABC/ECF_trnsptr_transmembrane"/>
</dbReference>
<feature type="transmembrane region" description="Helical" evidence="6">
    <location>
        <begin position="224"/>
        <end position="241"/>
    </location>
</feature>
<dbReference type="Pfam" id="PF02361">
    <property type="entry name" value="CbiQ"/>
    <property type="match status" value="1"/>
</dbReference>
<gene>
    <name evidence="7" type="ORF">B843_04055</name>
</gene>
<dbReference type="PATRIC" id="fig|1224164.3.peg.804"/>
<dbReference type="RefSeq" id="WP_025252244.1">
    <property type="nucleotide sequence ID" value="NZ_CP004353.1"/>
</dbReference>
<feature type="transmembrane region" description="Helical" evidence="6">
    <location>
        <begin position="22"/>
        <end position="55"/>
    </location>
</feature>
<dbReference type="STRING" id="1224164.B843_04055"/>
<evidence type="ECO:0000256" key="2">
    <source>
        <dbReference type="ARBA" id="ARBA00022475"/>
    </source>
</evidence>
<dbReference type="HOGENOM" id="CLU_056469_5_2_11"/>
<dbReference type="KEGG" id="cvt:B843_04055"/>
<dbReference type="Proteomes" id="UP000019222">
    <property type="component" value="Chromosome"/>
</dbReference>
<dbReference type="eggNOG" id="COG0619">
    <property type="taxonomic scope" value="Bacteria"/>
</dbReference>
<feature type="transmembrane region" description="Helical" evidence="6">
    <location>
        <begin position="137"/>
        <end position="154"/>
    </location>
</feature>
<dbReference type="EMBL" id="CP004353">
    <property type="protein sequence ID" value="AHI22200.1"/>
    <property type="molecule type" value="Genomic_DNA"/>
</dbReference>
<dbReference type="InterPro" id="IPR012809">
    <property type="entry name" value="ECF_CbiQ"/>
</dbReference>
<dbReference type="GO" id="GO:0006824">
    <property type="term" value="P:cobalt ion transport"/>
    <property type="evidence" value="ECO:0007669"/>
    <property type="project" value="InterPro"/>
</dbReference>
<feature type="transmembrane region" description="Helical" evidence="6">
    <location>
        <begin position="96"/>
        <end position="117"/>
    </location>
</feature>
<name>W5XZX2_9CORY</name>
<comment type="subcellular location">
    <subcellularLocation>
        <location evidence="1">Cell membrane</location>
        <topology evidence="1">Multi-pass membrane protein</topology>
    </subcellularLocation>
</comment>
<evidence type="ECO:0000256" key="4">
    <source>
        <dbReference type="ARBA" id="ARBA00022989"/>
    </source>
</evidence>
<keyword evidence="4 6" id="KW-1133">Transmembrane helix</keyword>
<evidence type="ECO:0000256" key="6">
    <source>
        <dbReference type="SAM" id="Phobius"/>
    </source>
</evidence>
<dbReference type="InterPro" id="IPR052770">
    <property type="entry name" value="Cobalt_transport_CbiQ"/>
</dbReference>
<keyword evidence="8" id="KW-1185">Reference proteome</keyword>
<dbReference type="GO" id="GO:0043190">
    <property type="term" value="C:ATP-binding cassette (ABC) transporter complex"/>
    <property type="evidence" value="ECO:0007669"/>
    <property type="project" value="InterPro"/>
</dbReference>
<evidence type="ECO:0000256" key="5">
    <source>
        <dbReference type="ARBA" id="ARBA00023136"/>
    </source>
</evidence>
<accession>W5XZX2</accession>
<feature type="transmembrane region" description="Helical" evidence="6">
    <location>
        <begin position="61"/>
        <end position="84"/>
    </location>
</feature>
<evidence type="ECO:0000313" key="8">
    <source>
        <dbReference type="Proteomes" id="UP000019222"/>
    </source>
</evidence>
<keyword evidence="5 6" id="KW-0472">Membrane</keyword>
<dbReference type="AlphaFoldDB" id="W5XZX2"/>
<keyword evidence="2" id="KW-1003">Cell membrane</keyword>
<proteinExistence type="predicted"/>
<keyword evidence="3 6" id="KW-0812">Transmembrane</keyword>
<protein>
    <submittedName>
        <fullName evidence="7">Cobalt ABC transporter permease CbiQ</fullName>
    </submittedName>
</protein>
<evidence type="ECO:0000313" key="7">
    <source>
        <dbReference type="EMBL" id="AHI22200.1"/>
    </source>
</evidence>
<reference evidence="7 8" key="1">
    <citation type="submission" date="2013-02" db="EMBL/GenBank/DDBJ databases">
        <title>The complete genome sequence of Corynebacterium vitaeruminis DSM 20294.</title>
        <authorList>
            <person name="Ruckert C."/>
            <person name="Albersmeier A."/>
            <person name="Kalinowski J."/>
        </authorList>
    </citation>
    <scope>NUCLEOTIDE SEQUENCE [LARGE SCALE GENOMIC DNA]</scope>
    <source>
        <strain evidence="8">ATCC 10234</strain>
    </source>
</reference>